<dbReference type="InterPro" id="IPR051458">
    <property type="entry name" value="Cyt/Met_Dipeptidase"/>
</dbReference>
<keyword evidence="2" id="KW-0479">Metal-binding</keyword>
<dbReference type="PANTHER" id="PTHR43270:SF8">
    <property type="entry name" value="DI- AND TRIPEPTIDASE DUG2-RELATED"/>
    <property type="match status" value="1"/>
</dbReference>
<keyword evidence="1" id="KW-0645">Protease</keyword>
<dbReference type="PANTHER" id="PTHR43270">
    <property type="entry name" value="BETA-ALA-HIS DIPEPTIDASE"/>
    <property type="match status" value="1"/>
</dbReference>
<organism evidence="7 8">
    <name type="scientific">Musicola paradisiaca (strain Ech703)</name>
    <name type="common">Dickeya paradisiaca</name>
    <name type="synonym">Dickeya dadantii</name>
    <dbReference type="NCBI Taxonomy" id="579405"/>
    <lineage>
        <taxon>Bacteria</taxon>
        <taxon>Pseudomonadati</taxon>
        <taxon>Pseudomonadota</taxon>
        <taxon>Gammaproteobacteria</taxon>
        <taxon>Enterobacterales</taxon>
        <taxon>Pectobacteriaceae</taxon>
        <taxon>Musicola</taxon>
    </lineage>
</organism>
<dbReference type="Gene3D" id="3.40.630.10">
    <property type="entry name" value="Zn peptidases"/>
    <property type="match status" value="1"/>
</dbReference>
<feature type="chain" id="PRO_5002963072" evidence="5">
    <location>
        <begin position="25"/>
        <end position="530"/>
    </location>
</feature>
<dbReference type="AlphaFoldDB" id="C6C4F1"/>
<dbReference type="GO" id="GO:0046872">
    <property type="term" value="F:metal ion binding"/>
    <property type="evidence" value="ECO:0007669"/>
    <property type="project" value="UniProtKB-KW"/>
</dbReference>
<evidence type="ECO:0000256" key="5">
    <source>
        <dbReference type="SAM" id="SignalP"/>
    </source>
</evidence>
<gene>
    <name evidence="7" type="ordered locus">Dd703_1728</name>
</gene>
<accession>C6C4F1</accession>
<dbReference type="Proteomes" id="UP000002734">
    <property type="component" value="Chromosome"/>
</dbReference>
<dbReference type="GO" id="GO:0006508">
    <property type="term" value="P:proteolysis"/>
    <property type="evidence" value="ECO:0007669"/>
    <property type="project" value="UniProtKB-KW"/>
</dbReference>
<dbReference type="Gene3D" id="3.30.70.360">
    <property type="match status" value="1"/>
</dbReference>
<dbReference type="KEGG" id="dda:Dd703_1728"/>
<dbReference type="eggNOG" id="COG0624">
    <property type="taxonomic scope" value="Bacteria"/>
</dbReference>
<feature type="signal peptide" evidence="5">
    <location>
        <begin position="1"/>
        <end position="24"/>
    </location>
</feature>
<sequence>MHYCGKTIIAGVLGALMLNFSVHAQWIMSPAEAQRYAQGSFPDYLDSLMLSNDSDVSSDIQRNLSWMDTAFKKRGFTTYTIPNGAHPMLYAEWGTMQASRKTVLFLLHFDGPPVTASEWSSEPFKPTLKYKDNRNIWQPLPNERLMQSAIDPEWRVFARSSSDGKGVIGMFLAAIDALKGNGAPPAVNIKVLLDSEEERGSPHLMSVVTQNAARLKNDGVVVLNGAMMSNDNPLITLGYRGSIQVDMTVFGPDPAAHSGAFGNIVINPAQQLATLLAGLKDADGRVTLPGFYDRVKLSDEERQLMAKQAPPKGAIENRYGVTQLDKVAANPVEAVQYPSLDIIGLKSGDTGRKAIYAIPSTATASLNIRTVPETSPDYLYDLLKRYVLAKGFYLTRSDAPSLQERNHNPKLIAMNMLTAGGSSYAVRTQFGAPLAKWVSEGLTATRKVEPDKNRMLGVSPPINGALAQLKSAFAVVPLVNADNNAASYDENLRVGNYLEGVRTLVSLLTTPFPADEPEPPRQSAQSIKTR</sequence>
<name>C6C4F1_MUSP7</name>
<dbReference type="STRING" id="579405.Dd703_1728"/>
<evidence type="ECO:0000256" key="3">
    <source>
        <dbReference type="ARBA" id="ARBA00022801"/>
    </source>
</evidence>
<proteinExistence type="predicted"/>
<evidence type="ECO:0000256" key="4">
    <source>
        <dbReference type="SAM" id="MobiDB-lite"/>
    </source>
</evidence>
<dbReference type="InterPro" id="IPR011650">
    <property type="entry name" value="Peptidase_M20_dimer"/>
</dbReference>
<dbReference type="SUPFAM" id="SSF53187">
    <property type="entry name" value="Zn-dependent exopeptidases"/>
    <property type="match status" value="1"/>
</dbReference>
<keyword evidence="5" id="KW-0732">Signal</keyword>
<reference evidence="7" key="1">
    <citation type="submission" date="2009-06" db="EMBL/GenBank/DDBJ databases">
        <title>Complete sequence of Dickeya dadantii Ech703.</title>
        <authorList>
            <consortium name="US DOE Joint Genome Institute"/>
            <person name="Lucas S."/>
            <person name="Copeland A."/>
            <person name="Lapidus A."/>
            <person name="Glavina del Rio T."/>
            <person name="Dalin E."/>
            <person name="Tice H."/>
            <person name="Bruce D."/>
            <person name="Goodwin L."/>
            <person name="Pitluck S."/>
            <person name="Chertkov O."/>
            <person name="Brettin T."/>
            <person name="Detter J.C."/>
            <person name="Han C."/>
            <person name="Larimer F."/>
            <person name="Land M."/>
            <person name="Hauser L."/>
            <person name="Kyrpides N."/>
            <person name="Mikhailova N."/>
            <person name="Balakrishnan V."/>
            <person name="Glasner J."/>
            <person name="Perna N.T."/>
        </authorList>
    </citation>
    <scope>NUCLEOTIDE SEQUENCE [LARGE SCALE GENOMIC DNA]</scope>
    <source>
        <strain evidence="7">Ech703</strain>
    </source>
</reference>
<evidence type="ECO:0000313" key="8">
    <source>
        <dbReference type="Proteomes" id="UP000002734"/>
    </source>
</evidence>
<dbReference type="InterPro" id="IPR002933">
    <property type="entry name" value="Peptidase_M20"/>
</dbReference>
<evidence type="ECO:0000259" key="6">
    <source>
        <dbReference type="Pfam" id="PF07687"/>
    </source>
</evidence>
<dbReference type="GO" id="GO:0008233">
    <property type="term" value="F:peptidase activity"/>
    <property type="evidence" value="ECO:0007669"/>
    <property type="project" value="UniProtKB-KW"/>
</dbReference>
<dbReference type="HOGENOM" id="CLU_029469_2_1_6"/>
<dbReference type="EMBL" id="CP001654">
    <property type="protein sequence ID" value="ACS85525.1"/>
    <property type="molecule type" value="Genomic_DNA"/>
</dbReference>
<keyword evidence="3" id="KW-0378">Hydrolase</keyword>
<dbReference type="Pfam" id="PF01546">
    <property type="entry name" value="Peptidase_M20"/>
    <property type="match status" value="1"/>
</dbReference>
<feature type="region of interest" description="Disordered" evidence="4">
    <location>
        <begin position="510"/>
        <end position="530"/>
    </location>
</feature>
<evidence type="ECO:0000256" key="1">
    <source>
        <dbReference type="ARBA" id="ARBA00022670"/>
    </source>
</evidence>
<keyword evidence="8" id="KW-1185">Reference proteome</keyword>
<feature type="domain" description="Peptidase M20 dimerisation" evidence="6">
    <location>
        <begin position="239"/>
        <end position="387"/>
    </location>
</feature>
<dbReference type="Pfam" id="PF07687">
    <property type="entry name" value="M20_dimer"/>
    <property type="match status" value="1"/>
</dbReference>
<protein>
    <submittedName>
        <fullName evidence="7">Peptidase dimerisation domain protein</fullName>
    </submittedName>
</protein>
<evidence type="ECO:0000256" key="2">
    <source>
        <dbReference type="ARBA" id="ARBA00022723"/>
    </source>
</evidence>
<evidence type="ECO:0000313" key="7">
    <source>
        <dbReference type="EMBL" id="ACS85525.1"/>
    </source>
</evidence>